<dbReference type="InterPro" id="IPR052940">
    <property type="entry name" value="Carb_Esterase_6"/>
</dbReference>
<accession>A0A2G5EM39</accession>
<dbReference type="Proteomes" id="UP000230069">
    <property type="component" value="Unassembled WGS sequence"/>
</dbReference>
<evidence type="ECO:0000256" key="1">
    <source>
        <dbReference type="ARBA" id="ARBA00022801"/>
    </source>
</evidence>
<dbReference type="EMBL" id="KZ305024">
    <property type="protein sequence ID" value="PIA56637.1"/>
    <property type="molecule type" value="Genomic_DNA"/>
</dbReference>
<evidence type="ECO:0000313" key="5">
    <source>
        <dbReference type="Proteomes" id="UP000230069"/>
    </source>
</evidence>
<reference evidence="4 5" key="1">
    <citation type="submission" date="2017-09" db="EMBL/GenBank/DDBJ databases">
        <title>WGS assembly of Aquilegia coerulea Goldsmith.</title>
        <authorList>
            <person name="Hodges S."/>
            <person name="Kramer E."/>
            <person name="Nordborg M."/>
            <person name="Tomkins J."/>
            <person name="Borevitz J."/>
            <person name="Derieg N."/>
            <person name="Yan J."/>
            <person name="Mihaltcheva S."/>
            <person name="Hayes R.D."/>
            <person name="Rokhsar D."/>
        </authorList>
    </citation>
    <scope>NUCLEOTIDE SEQUENCE [LARGE SCALE GENOMIC DNA]</scope>
    <source>
        <strain evidence="5">cv. Goldsmith</strain>
    </source>
</reference>
<dbReference type="Pfam" id="PF03629">
    <property type="entry name" value="SASA"/>
    <property type="match status" value="1"/>
</dbReference>
<feature type="chain" id="PRO_5013787814" description="Sialate O-acetylesterase domain-containing protein" evidence="2">
    <location>
        <begin position="20"/>
        <end position="301"/>
    </location>
</feature>
<name>A0A2G5EM39_AQUCA</name>
<protein>
    <recommendedName>
        <fullName evidence="3">Sialate O-acetylesterase domain-containing protein</fullName>
    </recommendedName>
</protein>
<gene>
    <name evidence="4" type="ORF">AQUCO_00700769v1</name>
</gene>
<dbReference type="AlphaFoldDB" id="A0A2G5EM39"/>
<keyword evidence="1" id="KW-0378">Hydrolase</keyword>
<organism evidence="4 5">
    <name type="scientific">Aquilegia coerulea</name>
    <name type="common">Rocky mountain columbine</name>
    <dbReference type="NCBI Taxonomy" id="218851"/>
    <lineage>
        <taxon>Eukaryota</taxon>
        <taxon>Viridiplantae</taxon>
        <taxon>Streptophyta</taxon>
        <taxon>Embryophyta</taxon>
        <taxon>Tracheophyta</taxon>
        <taxon>Spermatophyta</taxon>
        <taxon>Magnoliopsida</taxon>
        <taxon>Ranunculales</taxon>
        <taxon>Ranunculaceae</taxon>
        <taxon>Thalictroideae</taxon>
        <taxon>Aquilegia</taxon>
    </lineage>
</organism>
<dbReference type="Gene3D" id="3.40.50.1110">
    <property type="entry name" value="SGNH hydrolase"/>
    <property type="match status" value="1"/>
</dbReference>
<evidence type="ECO:0000259" key="3">
    <source>
        <dbReference type="Pfam" id="PF03629"/>
    </source>
</evidence>
<proteinExistence type="predicted"/>
<dbReference type="SUPFAM" id="SSF52266">
    <property type="entry name" value="SGNH hydrolase"/>
    <property type="match status" value="1"/>
</dbReference>
<dbReference type="InterPro" id="IPR036514">
    <property type="entry name" value="SGNH_hydro_sf"/>
</dbReference>
<dbReference type="OrthoDB" id="42638at2759"/>
<dbReference type="InParanoid" id="A0A2G5EM39"/>
<dbReference type="PANTHER" id="PTHR31988">
    <property type="entry name" value="ESTERASE, PUTATIVE (DUF303)-RELATED"/>
    <property type="match status" value="1"/>
</dbReference>
<evidence type="ECO:0000256" key="2">
    <source>
        <dbReference type="SAM" id="SignalP"/>
    </source>
</evidence>
<dbReference type="InterPro" id="IPR005181">
    <property type="entry name" value="SASA"/>
</dbReference>
<keyword evidence="5" id="KW-1185">Reference proteome</keyword>
<feature type="signal peptide" evidence="2">
    <location>
        <begin position="1"/>
        <end position="19"/>
    </location>
</feature>
<sequence>MLLLLLIFLLVFYSDLARSSQLRSEFKHKNIFILAGQSNMAGRGGVIDEKWDGIIPSECQSNSLVLRLNARTNWEEAREPLHADIDVTKACGIGPGMAFANSVREIEPRIGTIGLVPCAIGGTNISEWHRGMSLYNNLVNRAKAALIQGGTIRAILWYQGESDTISQADAESYGLNLKNFMLDLRADLQSPMLPIIQVALASGQGAFLEIVRKAQLGLQLSNVRCIDAKGLQLEPDGLHLTTLSQVRLGRMFALEFIKTVQNPVAFIHNNVSRSNSHLFQELCMSSLWRSLLTCIILLLII</sequence>
<feature type="domain" description="Sialate O-acetylesterase" evidence="3">
    <location>
        <begin position="29"/>
        <end position="257"/>
    </location>
</feature>
<evidence type="ECO:0000313" key="4">
    <source>
        <dbReference type="EMBL" id="PIA56637.1"/>
    </source>
</evidence>
<keyword evidence="2" id="KW-0732">Signal</keyword>
<dbReference type="GO" id="GO:0016787">
    <property type="term" value="F:hydrolase activity"/>
    <property type="evidence" value="ECO:0007669"/>
    <property type="project" value="UniProtKB-KW"/>
</dbReference>
<dbReference type="PANTHER" id="PTHR31988:SF15">
    <property type="entry name" value="ESTERASE, PUTATIVE (DUF303)-RELATED"/>
    <property type="match status" value="1"/>
</dbReference>